<accession>A0ABR2GNG5</accession>
<sequence length="248" mass="27836">MSSSGRKENPSRRLMVHQTDPNAAASILQSKQMRSGSGGALGAGIYFCKTMDGTDSRALHHGTYIMAEVYLGKTQKDLNLDNRPDNVGSTVSGDRLPMYVVNQSDRVLNIRYLYGTLPPGVDVNNVELRDRMPLIYAAPPQDAANIIRYQKIPEEDRREIAGKGHYLWLNVNDAKQNAPKAGSTTFIAADVYFVDCFDNQNRMPGYHESKNYKSFRGNYKGTRYFMVKSNRNIARIHYIGGDRPPPPQ</sequence>
<dbReference type="EMBL" id="JAPFFF010000050">
    <property type="protein sequence ID" value="KAK8839780.1"/>
    <property type="molecule type" value="Genomic_DNA"/>
</dbReference>
<comment type="caution">
    <text evidence="1">The sequence shown here is derived from an EMBL/GenBank/DDBJ whole genome shotgun (WGS) entry which is preliminary data.</text>
</comment>
<gene>
    <name evidence="1" type="ORF">M9Y10_020537</name>
    <name evidence="2" type="ORF">M9Y10_031487</name>
</gene>
<evidence type="ECO:0008006" key="4">
    <source>
        <dbReference type="Google" id="ProtNLM"/>
    </source>
</evidence>
<evidence type="ECO:0000313" key="1">
    <source>
        <dbReference type="EMBL" id="KAK8834947.1"/>
    </source>
</evidence>
<protein>
    <recommendedName>
        <fullName evidence="4">PARP catalytic domain-containing protein</fullName>
    </recommendedName>
</protein>
<keyword evidence="3" id="KW-1185">Reference proteome</keyword>
<name>A0ABR2GNG5_9EUKA</name>
<evidence type="ECO:0000313" key="3">
    <source>
        <dbReference type="Proteomes" id="UP001470230"/>
    </source>
</evidence>
<organism evidence="1 3">
    <name type="scientific">Tritrichomonas musculus</name>
    <dbReference type="NCBI Taxonomy" id="1915356"/>
    <lineage>
        <taxon>Eukaryota</taxon>
        <taxon>Metamonada</taxon>
        <taxon>Parabasalia</taxon>
        <taxon>Tritrichomonadida</taxon>
        <taxon>Tritrichomonadidae</taxon>
        <taxon>Tritrichomonas</taxon>
    </lineage>
</organism>
<dbReference type="Proteomes" id="UP001470230">
    <property type="component" value="Unassembled WGS sequence"/>
</dbReference>
<dbReference type="Gene3D" id="3.90.228.10">
    <property type="match status" value="1"/>
</dbReference>
<reference evidence="1 3" key="1">
    <citation type="submission" date="2024-04" db="EMBL/GenBank/DDBJ databases">
        <title>Tritrichomonas musculus Genome.</title>
        <authorList>
            <person name="Alves-Ferreira E."/>
            <person name="Grigg M."/>
            <person name="Lorenzi H."/>
            <person name="Galac M."/>
        </authorList>
    </citation>
    <scope>NUCLEOTIDE SEQUENCE [LARGE SCALE GENOMIC DNA]</scope>
    <source>
        <strain evidence="1 3">EAF2021</strain>
    </source>
</reference>
<proteinExistence type="predicted"/>
<evidence type="ECO:0000313" key="2">
    <source>
        <dbReference type="EMBL" id="KAK8839780.1"/>
    </source>
</evidence>
<dbReference type="EMBL" id="JAPFFF010000263">
    <property type="protein sequence ID" value="KAK8834947.1"/>
    <property type="molecule type" value="Genomic_DNA"/>
</dbReference>
<dbReference type="SUPFAM" id="SSF56399">
    <property type="entry name" value="ADP-ribosylation"/>
    <property type="match status" value="1"/>
</dbReference>